<dbReference type="Pfam" id="PF00561">
    <property type="entry name" value="Abhydrolase_1"/>
    <property type="match status" value="1"/>
</dbReference>
<dbReference type="PRINTS" id="PR00111">
    <property type="entry name" value="ABHYDROLASE"/>
</dbReference>
<dbReference type="Proteomes" id="UP001164632">
    <property type="component" value="Chromosome"/>
</dbReference>
<dbReference type="InterPro" id="IPR000073">
    <property type="entry name" value="AB_hydrolase_1"/>
</dbReference>
<proteinExistence type="predicted"/>
<protein>
    <submittedName>
        <fullName evidence="2">3-oxoadipate enol-lactonase</fullName>
        <ecNumber evidence="2">3.1.1.24</ecNumber>
    </submittedName>
</protein>
<dbReference type="SUPFAM" id="SSF53474">
    <property type="entry name" value="alpha/beta-Hydrolases"/>
    <property type="match status" value="1"/>
</dbReference>
<evidence type="ECO:0000259" key="1">
    <source>
        <dbReference type="Pfam" id="PF00561"/>
    </source>
</evidence>
<sequence>MPIVKLADASLNYRFDGPEGAPVLVLSNSLGTDLHMWDDQVPAFAEHFHVLRYDTRGHGDSSVTEGPYSIEQLGADVLTLLDALGIERFSFCGLSMGGLIGQWLGIHAGDRLQRLVLCNTGAKIGTDEVWNSRIDSVLAGREQAMRDMRDASIARWFTAGFAEANPTTVARVTEMIASTSPDGYAANCAAVRDADYRTQLGAIKAPTLVVCGGKDPVTTVEHGQFIQANIPAAELVAFEAAHLANVEAADAFTQRVLTFLRG</sequence>
<dbReference type="GO" id="GO:0047570">
    <property type="term" value="F:3-oxoadipate enol-lactonase activity"/>
    <property type="evidence" value="ECO:0007669"/>
    <property type="project" value="UniProtKB-EC"/>
</dbReference>
<accession>A0AA47E7D0</accession>
<dbReference type="PANTHER" id="PTHR43433">
    <property type="entry name" value="HYDROLASE, ALPHA/BETA FOLD FAMILY PROTEIN"/>
    <property type="match status" value="1"/>
</dbReference>
<dbReference type="InterPro" id="IPR050471">
    <property type="entry name" value="AB_hydrolase"/>
</dbReference>
<dbReference type="NCBIfam" id="TIGR02427">
    <property type="entry name" value="protocat_pcaD"/>
    <property type="match status" value="1"/>
</dbReference>
<dbReference type="AlphaFoldDB" id="A0AA47E7D0"/>
<dbReference type="Gene3D" id="3.40.50.1820">
    <property type="entry name" value="alpha/beta hydrolase"/>
    <property type="match status" value="1"/>
</dbReference>
<dbReference type="InterPro" id="IPR029058">
    <property type="entry name" value="AB_hydrolase_fold"/>
</dbReference>
<name>A0AA47E7D0_9GAMM</name>
<dbReference type="InterPro" id="IPR026968">
    <property type="entry name" value="PcaD/CatD"/>
</dbReference>
<evidence type="ECO:0000313" key="2">
    <source>
        <dbReference type="EMBL" id="WAE54850.1"/>
    </source>
</evidence>
<dbReference type="EMBL" id="CP113257">
    <property type="protein sequence ID" value="WAE54850.1"/>
    <property type="molecule type" value="Genomic_DNA"/>
</dbReference>
<gene>
    <name evidence="2" type="primary">pcaD</name>
    <name evidence="2" type="ORF">OSV15_06185</name>
</gene>
<dbReference type="PANTHER" id="PTHR43433:SF5">
    <property type="entry name" value="AB HYDROLASE-1 DOMAIN-CONTAINING PROTEIN"/>
    <property type="match status" value="1"/>
</dbReference>
<evidence type="ECO:0000313" key="3">
    <source>
        <dbReference type="Proteomes" id="UP001164632"/>
    </source>
</evidence>
<dbReference type="EC" id="3.1.1.24" evidence="2"/>
<keyword evidence="2" id="KW-0378">Hydrolase</keyword>
<dbReference type="GO" id="GO:0042952">
    <property type="term" value="P:beta-ketoadipate pathway"/>
    <property type="evidence" value="ECO:0007669"/>
    <property type="project" value="InterPro"/>
</dbReference>
<feature type="domain" description="AB hydrolase-1" evidence="1">
    <location>
        <begin position="22"/>
        <end position="248"/>
    </location>
</feature>
<dbReference type="RefSeq" id="WP_267932861.1">
    <property type="nucleotide sequence ID" value="NZ_CP113257.1"/>
</dbReference>
<organism evidence="2 3">
    <name type="scientific">Stutzerimonas frequens</name>
    <dbReference type="NCBI Taxonomy" id="2968969"/>
    <lineage>
        <taxon>Bacteria</taxon>
        <taxon>Pseudomonadati</taxon>
        <taxon>Pseudomonadota</taxon>
        <taxon>Gammaproteobacteria</taxon>
        <taxon>Pseudomonadales</taxon>
        <taxon>Pseudomonadaceae</taxon>
        <taxon>Stutzerimonas</taxon>
    </lineage>
</organism>
<reference evidence="2" key="1">
    <citation type="submission" date="2022-11" db="EMBL/GenBank/DDBJ databases">
        <title>Genomic of Pseudomonas TF18.</title>
        <authorList>
            <person name="Liu T."/>
        </authorList>
    </citation>
    <scope>NUCLEOTIDE SEQUENCE</scope>
    <source>
        <strain evidence="2">TF18</strain>
    </source>
</reference>